<dbReference type="AlphaFoldDB" id="A0ABD0VL22"/>
<evidence type="ECO:0000313" key="2">
    <source>
        <dbReference type="EMBL" id="KAL0925649.1"/>
    </source>
</evidence>
<sequence>MQEGSSSRGNVDPRFTDASDQTAYHRYKSTGITQSKIVNPHIFTYLVLDLFGRTSLTFILTFAFPFSTEMLHLIVHNFYDILKVSITGDQLHILSSDPSFNWSAVNHYLRNTDAIYHDSVSSSLVKDARIIEHILRSSIIPKAGHLVTGFKLLLYSPSAPTTSWPIGISITRLHLEDEATMGEEEEDAPEPIPEPTPEYVPLCQHSQFDQLVEHFDQWETQFESYVTEKQQ</sequence>
<evidence type="ECO:0000313" key="3">
    <source>
        <dbReference type="Proteomes" id="UP001552299"/>
    </source>
</evidence>
<gene>
    <name evidence="2" type="ORF">M5K25_004014</name>
</gene>
<protein>
    <submittedName>
        <fullName evidence="2">Uncharacterized protein</fullName>
    </submittedName>
</protein>
<dbReference type="EMBL" id="JANQDX010000004">
    <property type="protein sequence ID" value="KAL0925649.1"/>
    <property type="molecule type" value="Genomic_DNA"/>
</dbReference>
<evidence type="ECO:0000256" key="1">
    <source>
        <dbReference type="SAM" id="MobiDB-lite"/>
    </source>
</evidence>
<accession>A0ABD0VL22</accession>
<keyword evidence="3" id="KW-1185">Reference proteome</keyword>
<feature type="region of interest" description="Disordered" evidence="1">
    <location>
        <begin position="180"/>
        <end position="199"/>
    </location>
</feature>
<proteinExistence type="predicted"/>
<reference evidence="2 3" key="1">
    <citation type="journal article" date="2024" name="Plant Biotechnol. J.">
        <title>Dendrobium thyrsiflorum genome and its molecular insights into genes involved in important horticultural traits.</title>
        <authorList>
            <person name="Chen B."/>
            <person name="Wang J.Y."/>
            <person name="Zheng P.J."/>
            <person name="Li K.L."/>
            <person name="Liang Y.M."/>
            <person name="Chen X.F."/>
            <person name="Zhang C."/>
            <person name="Zhao X."/>
            <person name="He X."/>
            <person name="Zhang G.Q."/>
            <person name="Liu Z.J."/>
            <person name="Xu Q."/>
        </authorList>
    </citation>
    <scope>NUCLEOTIDE SEQUENCE [LARGE SCALE GENOMIC DNA]</scope>
    <source>
        <strain evidence="2">GZMU011</strain>
    </source>
</reference>
<comment type="caution">
    <text evidence="2">The sequence shown here is derived from an EMBL/GenBank/DDBJ whole genome shotgun (WGS) entry which is preliminary data.</text>
</comment>
<organism evidence="2 3">
    <name type="scientific">Dendrobium thyrsiflorum</name>
    <name type="common">Pinecone-like raceme dendrobium</name>
    <name type="synonym">Orchid</name>
    <dbReference type="NCBI Taxonomy" id="117978"/>
    <lineage>
        <taxon>Eukaryota</taxon>
        <taxon>Viridiplantae</taxon>
        <taxon>Streptophyta</taxon>
        <taxon>Embryophyta</taxon>
        <taxon>Tracheophyta</taxon>
        <taxon>Spermatophyta</taxon>
        <taxon>Magnoliopsida</taxon>
        <taxon>Liliopsida</taxon>
        <taxon>Asparagales</taxon>
        <taxon>Orchidaceae</taxon>
        <taxon>Epidendroideae</taxon>
        <taxon>Malaxideae</taxon>
        <taxon>Dendrobiinae</taxon>
        <taxon>Dendrobium</taxon>
    </lineage>
</organism>
<dbReference type="Proteomes" id="UP001552299">
    <property type="component" value="Unassembled WGS sequence"/>
</dbReference>
<name>A0ABD0VL22_DENTH</name>
<feature type="compositionally biased region" description="Acidic residues" evidence="1">
    <location>
        <begin position="180"/>
        <end position="189"/>
    </location>
</feature>